<feature type="transmembrane region" description="Helical" evidence="2">
    <location>
        <begin position="101"/>
        <end position="122"/>
    </location>
</feature>
<evidence type="ECO:0000313" key="3">
    <source>
        <dbReference type="EMBL" id="KAK5164557.1"/>
    </source>
</evidence>
<keyword evidence="2" id="KW-1133">Transmembrane helix</keyword>
<feature type="transmembrane region" description="Helical" evidence="2">
    <location>
        <begin position="142"/>
        <end position="162"/>
    </location>
</feature>
<reference evidence="3 4" key="1">
    <citation type="submission" date="2023-08" db="EMBL/GenBank/DDBJ databases">
        <title>Black Yeasts Isolated from many extreme environments.</title>
        <authorList>
            <person name="Coleine C."/>
            <person name="Stajich J.E."/>
            <person name="Selbmann L."/>
        </authorList>
    </citation>
    <scope>NUCLEOTIDE SEQUENCE [LARGE SCALE GENOMIC DNA]</scope>
    <source>
        <strain evidence="3 4">CCFEE 5935</strain>
    </source>
</reference>
<feature type="transmembrane region" description="Helical" evidence="2">
    <location>
        <begin position="215"/>
        <end position="237"/>
    </location>
</feature>
<dbReference type="Proteomes" id="UP001337655">
    <property type="component" value="Unassembled WGS sequence"/>
</dbReference>
<feature type="compositionally biased region" description="Acidic residues" evidence="1">
    <location>
        <begin position="384"/>
        <end position="395"/>
    </location>
</feature>
<feature type="transmembrane region" description="Helical" evidence="2">
    <location>
        <begin position="290"/>
        <end position="308"/>
    </location>
</feature>
<keyword evidence="4" id="KW-1185">Reference proteome</keyword>
<dbReference type="RefSeq" id="XP_064654805.1">
    <property type="nucleotide sequence ID" value="XM_064806989.1"/>
</dbReference>
<dbReference type="GeneID" id="89931093"/>
<accession>A0AAV9P0K4</accession>
<evidence type="ECO:0000313" key="4">
    <source>
        <dbReference type="Proteomes" id="UP001337655"/>
    </source>
</evidence>
<comment type="caution">
    <text evidence="3">The sequence shown here is derived from an EMBL/GenBank/DDBJ whole genome shotgun (WGS) entry which is preliminary data.</text>
</comment>
<organism evidence="3 4">
    <name type="scientific">Saxophila tyrrhenica</name>
    <dbReference type="NCBI Taxonomy" id="1690608"/>
    <lineage>
        <taxon>Eukaryota</taxon>
        <taxon>Fungi</taxon>
        <taxon>Dikarya</taxon>
        <taxon>Ascomycota</taxon>
        <taxon>Pezizomycotina</taxon>
        <taxon>Dothideomycetes</taxon>
        <taxon>Dothideomycetidae</taxon>
        <taxon>Mycosphaerellales</taxon>
        <taxon>Extremaceae</taxon>
        <taxon>Saxophila</taxon>
    </lineage>
</organism>
<name>A0AAV9P0K4_9PEZI</name>
<feature type="region of interest" description="Disordered" evidence="1">
    <location>
        <begin position="378"/>
        <end position="443"/>
    </location>
</feature>
<feature type="transmembrane region" description="Helical" evidence="2">
    <location>
        <begin position="468"/>
        <end position="489"/>
    </location>
</feature>
<feature type="compositionally biased region" description="Basic residues" evidence="1">
    <location>
        <begin position="400"/>
        <end position="414"/>
    </location>
</feature>
<sequence>MAESKRKIVQMVYPHLTNDDHVSTYLVQQAEKWHEFDISSSLWGCFRMTVATYCRFWCSGSWGIVLGPCSWASKVNHLNCALSIPTDHPLGRTRGLTNAQILAFILVGYILGLAGAQCLFYALLRLKPRKVLGRYRIAQPLLATSFLVSEALVVAGLPVLLVRSSKTLKTMWFSLAQAYVFLQPAIAHSLPRDNFLGRAIAGDLSYGSRRNRRGFVMLWFAISIASVLLHFHAWFMAVGEIKAGTYRSLYQATAEWINVLTGRESWSNVAIETAGVIFTGLRFWNHWLRALGYDVVLSFGALTVWSAVNQTDAREMVKCSTNPWLEEAQAAVGQAASRIGDATEEMYDDIRASQPVARAGDAWGTVKEEARRRTASAMHTLTDAMDDDDDDEEEYTAPTRRSRRASVGRPRSRSRSLMSPVKRSASRRSSRVRQPSLSRRVSGIMSDGVQAMSSPTVGDVAGRAEAALLTYALGLFGGLGMASAAVFGAEE</sequence>
<evidence type="ECO:0000256" key="2">
    <source>
        <dbReference type="SAM" id="Phobius"/>
    </source>
</evidence>
<feature type="compositionally biased region" description="Low complexity" evidence="1">
    <location>
        <begin position="432"/>
        <end position="442"/>
    </location>
</feature>
<protein>
    <submittedName>
        <fullName evidence="3">Uncharacterized protein</fullName>
    </submittedName>
</protein>
<dbReference type="EMBL" id="JAVRRT010000019">
    <property type="protein sequence ID" value="KAK5164557.1"/>
    <property type="molecule type" value="Genomic_DNA"/>
</dbReference>
<gene>
    <name evidence="3" type="ORF">LTR77_009763</name>
</gene>
<keyword evidence="2" id="KW-0472">Membrane</keyword>
<evidence type="ECO:0000256" key="1">
    <source>
        <dbReference type="SAM" id="MobiDB-lite"/>
    </source>
</evidence>
<dbReference type="AlphaFoldDB" id="A0AAV9P0K4"/>
<keyword evidence="2" id="KW-0812">Transmembrane</keyword>
<proteinExistence type="predicted"/>